<evidence type="ECO:0000256" key="1">
    <source>
        <dbReference type="ARBA" id="ARBA00004141"/>
    </source>
</evidence>
<feature type="domain" description="Major facilitator superfamily (MFS) profile" evidence="9">
    <location>
        <begin position="72"/>
        <end position="579"/>
    </location>
</feature>
<evidence type="ECO:0000256" key="4">
    <source>
        <dbReference type="ARBA" id="ARBA00022692"/>
    </source>
</evidence>
<evidence type="ECO:0000256" key="6">
    <source>
        <dbReference type="ARBA" id="ARBA00023136"/>
    </source>
</evidence>
<evidence type="ECO:0000313" key="11">
    <source>
        <dbReference type="Proteomes" id="UP000572817"/>
    </source>
</evidence>
<dbReference type="PANTHER" id="PTHR23501:SF3">
    <property type="entry name" value="MAJOR FACILITATOR SUPERFAMILY (MFS) PROFILE DOMAIN-CONTAINING PROTEIN"/>
    <property type="match status" value="1"/>
</dbReference>
<evidence type="ECO:0000259" key="9">
    <source>
        <dbReference type="PROSITE" id="PS50850"/>
    </source>
</evidence>
<evidence type="ECO:0000313" key="10">
    <source>
        <dbReference type="EMBL" id="KAF4303612.1"/>
    </source>
</evidence>
<feature type="transmembrane region" description="Helical" evidence="8">
    <location>
        <begin position="554"/>
        <end position="575"/>
    </location>
</feature>
<dbReference type="Pfam" id="PF07690">
    <property type="entry name" value="MFS_1"/>
    <property type="match status" value="1"/>
</dbReference>
<keyword evidence="6 8" id="KW-0472">Membrane</keyword>
<feature type="transmembrane region" description="Helical" evidence="8">
    <location>
        <begin position="478"/>
        <end position="505"/>
    </location>
</feature>
<protein>
    <submittedName>
        <fullName evidence="10">Fungal trichothecene efflux pump</fullName>
    </submittedName>
</protein>
<feature type="compositionally biased region" description="Low complexity" evidence="7">
    <location>
        <begin position="15"/>
        <end position="24"/>
    </location>
</feature>
<evidence type="ECO:0000256" key="2">
    <source>
        <dbReference type="ARBA" id="ARBA00008335"/>
    </source>
</evidence>
<dbReference type="InterPro" id="IPR020846">
    <property type="entry name" value="MFS_dom"/>
</dbReference>
<dbReference type="GO" id="GO:0022857">
    <property type="term" value="F:transmembrane transporter activity"/>
    <property type="evidence" value="ECO:0007669"/>
    <property type="project" value="InterPro"/>
</dbReference>
<feature type="region of interest" description="Disordered" evidence="7">
    <location>
        <begin position="1"/>
        <end position="34"/>
    </location>
</feature>
<name>A0A8H4N5G7_9PEZI</name>
<feature type="transmembrane region" description="Helical" evidence="8">
    <location>
        <begin position="137"/>
        <end position="154"/>
    </location>
</feature>
<feature type="transmembrane region" description="Helical" evidence="8">
    <location>
        <begin position="277"/>
        <end position="302"/>
    </location>
</feature>
<keyword evidence="4 8" id="KW-0812">Transmembrane</keyword>
<feature type="compositionally biased region" description="Basic and acidic residues" evidence="7">
    <location>
        <begin position="25"/>
        <end position="34"/>
    </location>
</feature>
<reference evidence="10" key="1">
    <citation type="submission" date="2020-04" db="EMBL/GenBank/DDBJ databases">
        <title>Genome Assembly and Annotation of Botryosphaeria dothidea sdau 11-99, a Latent Pathogen of Apple Fruit Ring Rot in China.</title>
        <authorList>
            <person name="Yu C."/>
            <person name="Diao Y."/>
            <person name="Lu Q."/>
            <person name="Zhao J."/>
            <person name="Cui S."/>
            <person name="Peng C."/>
            <person name="He B."/>
            <person name="Liu H."/>
        </authorList>
    </citation>
    <scope>NUCLEOTIDE SEQUENCE [LARGE SCALE GENOMIC DNA]</scope>
    <source>
        <strain evidence="10">Sdau11-99</strain>
    </source>
</reference>
<feature type="transmembrane region" description="Helical" evidence="8">
    <location>
        <begin position="166"/>
        <end position="184"/>
    </location>
</feature>
<dbReference type="AlphaFoldDB" id="A0A8H4N5G7"/>
<evidence type="ECO:0000256" key="5">
    <source>
        <dbReference type="ARBA" id="ARBA00022989"/>
    </source>
</evidence>
<dbReference type="InterPro" id="IPR011701">
    <property type="entry name" value="MFS"/>
</dbReference>
<dbReference type="PANTHER" id="PTHR23501">
    <property type="entry name" value="MAJOR FACILITATOR SUPERFAMILY"/>
    <property type="match status" value="1"/>
</dbReference>
<keyword evidence="11" id="KW-1185">Reference proteome</keyword>
<sequence>MGFFPRKTPADQSVEEPAPIAPAADPEKTAQAHDRSLEKDNINDLITKDAQAGIQKVEAVTAVWSKTHLILAYTFIWLFYVIQSIQEVAISVYTPYVTSAFQLHSLTAATSIVATIVAGLVKLPLSKILDTWGRPQGLGLMLLIFTLGFIMMAACNSVTTFAAADVFYSVGSQGVSYVLTIFIADTSTLKSRALMLSFATSPYIFTTWAAGPITDSVLGEGGMGWRWGIGMWAIIVPVVITPLVFLFLWNQRKAEKMGILESQGKLRHISAGGIWKFIIDVDLFGVLLLGGGMALFLLPFSLYSYQGDGWRSPMIIAMIVVGVVLVAAFVAWEKFGAPVTFIPFKLLADRTVFFGGFMFVFVFANSSIWGAYFYSMLPVVWETSASQTTYIGNIYRTGSCFFSIIISALIYRTGRFKPFALYFLVPLMMLGVGLMIHFRQPDQSVGYIIMTQIFVAFAGGPIVICGEMAMLSPSDHQHVAVIMAILDLFGSVGSSIGSTIAAAIWTGTFYENLLKYTPEGTDVASIYASIVAQTSYASGTPTRDGIDKAYGETQRIMCITAVSLLVGALACVAMWRNLNVKNIKQVRGNVV</sequence>
<dbReference type="InterPro" id="IPR036259">
    <property type="entry name" value="MFS_trans_sf"/>
</dbReference>
<keyword evidence="5 8" id="KW-1133">Transmembrane helix</keyword>
<dbReference type="FunFam" id="1.20.1250.20:FF:000284">
    <property type="entry name" value="Siderophore iron transporter mirB"/>
    <property type="match status" value="1"/>
</dbReference>
<comment type="subcellular location">
    <subcellularLocation>
        <location evidence="1">Membrane</location>
        <topology evidence="1">Multi-pass membrane protein</topology>
    </subcellularLocation>
</comment>
<dbReference type="EMBL" id="WWBZ02000062">
    <property type="protein sequence ID" value="KAF4303612.1"/>
    <property type="molecule type" value="Genomic_DNA"/>
</dbReference>
<dbReference type="SUPFAM" id="SSF103473">
    <property type="entry name" value="MFS general substrate transporter"/>
    <property type="match status" value="2"/>
</dbReference>
<dbReference type="Proteomes" id="UP000572817">
    <property type="component" value="Unassembled WGS sequence"/>
</dbReference>
<feature type="transmembrane region" description="Helical" evidence="8">
    <location>
        <begin position="444"/>
        <end position="466"/>
    </location>
</feature>
<evidence type="ECO:0000256" key="7">
    <source>
        <dbReference type="SAM" id="MobiDB-lite"/>
    </source>
</evidence>
<dbReference type="GO" id="GO:0005886">
    <property type="term" value="C:plasma membrane"/>
    <property type="evidence" value="ECO:0007669"/>
    <property type="project" value="TreeGrafter"/>
</dbReference>
<feature type="transmembrane region" description="Helical" evidence="8">
    <location>
        <begin position="314"/>
        <end position="332"/>
    </location>
</feature>
<organism evidence="10 11">
    <name type="scientific">Botryosphaeria dothidea</name>
    <dbReference type="NCBI Taxonomy" id="55169"/>
    <lineage>
        <taxon>Eukaryota</taxon>
        <taxon>Fungi</taxon>
        <taxon>Dikarya</taxon>
        <taxon>Ascomycota</taxon>
        <taxon>Pezizomycotina</taxon>
        <taxon>Dothideomycetes</taxon>
        <taxon>Dothideomycetes incertae sedis</taxon>
        <taxon>Botryosphaeriales</taxon>
        <taxon>Botryosphaeriaceae</taxon>
        <taxon>Botryosphaeria</taxon>
    </lineage>
</organism>
<accession>A0A8H4N5G7</accession>
<feature type="transmembrane region" description="Helical" evidence="8">
    <location>
        <begin position="225"/>
        <end position="249"/>
    </location>
</feature>
<comment type="similarity">
    <text evidence="2">Belongs to the major facilitator superfamily.</text>
</comment>
<dbReference type="OrthoDB" id="4078873at2759"/>
<keyword evidence="3" id="KW-0813">Transport</keyword>
<feature type="transmembrane region" description="Helical" evidence="8">
    <location>
        <begin position="419"/>
        <end position="438"/>
    </location>
</feature>
<feature type="transmembrane region" description="Helical" evidence="8">
    <location>
        <begin position="105"/>
        <end position="125"/>
    </location>
</feature>
<feature type="transmembrane region" description="Helical" evidence="8">
    <location>
        <begin position="394"/>
        <end position="412"/>
    </location>
</feature>
<feature type="transmembrane region" description="Helical" evidence="8">
    <location>
        <begin position="70"/>
        <end position="93"/>
    </location>
</feature>
<proteinExistence type="inferred from homology"/>
<comment type="caution">
    <text evidence="10">The sequence shown here is derived from an EMBL/GenBank/DDBJ whole genome shotgun (WGS) entry which is preliminary data.</text>
</comment>
<evidence type="ECO:0000256" key="8">
    <source>
        <dbReference type="SAM" id="Phobius"/>
    </source>
</evidence>
<feature type="transmembrane region" description="Helical" evidence="8">
    <location>
        <begin position="352"/>
        <end position="374"/>
    </location>
</feature>
<feature type="transmembrane region" description="Helical" evidence="8">
    <location>
        <begin position="193"/>
        <end position="213"/>
    </location>
</feature>
<dbReference type="Gene3D" id="1.20.1250.20">
    <property type="entry name" value="MFS general substrate transporter like domains"/>
    <property type="match status" value="2"/>
</dbReference>
<gene>
    <name evidence="10" type="ORF">GTA08_BOTSDO08889</name>
</gene>
<dbReference type="PROSITE" id="PS50850">
    <property type="entry name" value="MFS"/>
    <property type="match status" value="1"/>
</dbReference>
<evidence type="ECO:0000256" key="3">
    <source>
        <dbReference type="ARBA" id="ARBA00022448"/>
    </source>
</evidence>